<organism evidence="1">
    <name type="scientific">marine sediment metagenome</name>
    <dbReference type="NCBI Taxonomy" id="412755"/>
    <lineage>
        <taxon>unclassified sequences</taxon>
        <taxon>metagenomes</taxon>
        <taxon>ecological metagenomes</taxon>
    </lineage>
</organism>
<proteinExistence type="predicted"/>
<sequence>DSLMLIYRLTVPSVLMPEITFYSSTQKFLDRSRADAAGDTVQGSLGVAPGEVFVRIRSFNYEASETSYTLVLSTSTAVALGN</sequence>
<feature type="non-terminal residue" evidence="1">
    <location>
        <position position="1"/>
    </location>
</feature>
<evidence type="ECO:0000313" key="1">
    <source>
        <dbReference type="EMBL" id="GAI49855.1"/>
    </source>
</evidence>
<protein>
    <submittedName>
        <fullName evidence="1">Uncharacterized protein</fullName>
    </submittedName>
</protein>
<dbReference type="EMBL" id="BARV01037345">
    <property type="protein sequence ID" value="GAI49855.1"/>
    <property type="molecule type" value="Genomic_DNA"/>
</dbReference>
<dbReference type="AlphaFoldDB" id="X1QFN8"/>
<reference evidence="1" key="1">
    <citation type="journal article" date="2014" name="Front. Microbiol.">
        <title>High frequency of phylogenetically diverse reductive dehalogenase-homologous genes in deep subseafloor sedimentary metagenomes.</title>
        <authorList>
            <person name="Kawai M."/>
            <person name="Futagami T."/>
            <person name="Toyoda A."/>
            <person name="Takaki Y."/>
            <person name="Nishi S."/>
            <person name="Hori S."/>
            <person name="Arai W."/>
            <person name="Tsubouchi T."/>
            <person name="Morono Y."/>
            <person name="Uchiyama I."/>
            <person name="Ito T."/>
            <person name="Fujiyama A."/>
            <person name="Inagaki F."/>
            <person name="Takami H."/>
        </authorList>
    </citation>
    <scope>NUCLEOTIDE SEQUENCE</scope>
    <source>
        <strain evidence="1">Expedition CK06-06</strain>
    </source>
</reference>
<accession>X1QFN8</accession>
<gene>
    <name evidence="1" type="ORF">S06H3_57795</name>
</gene>
<comment type="caution">
    <text evidence="1">The sequence shown here is derived from an EMBL/GenBank/DDBJ whole genome shotgun (WGS) entry which is preliminary data.</text>
</comment>
<name>X1QFN8_9ZZZZ</name>